<keyword evidence="2" id="KW-1185">Reference proteome</keyword>
<name>A0A2S6IUM0_9ACTN</name>
<accession>A0A2S6IUM0</accession>
<reference evidence="1 2" key="1">
    <citation type="submission" date="2018-02" db="EMBL/GenBank/DDBJ databases">
        <title>Genomic Encyclopedia of Archaeal and Bacterial Type Strains, Phase II (KMG-II): from individual species to whole genera.</title>
        <authorList>
            <person name="Goeker M."/>
        </authorList>
    </citation>
    <scope>NUCLEOTIDE SEQUENCE [LARGE SCALE GENOMIC DNA]</scope>
    <source>
        <strain evidence="1 2">DSM 22857</strain>
    </source>
</reference>
<comment type="caution">
    <text evidence="1">The sequence shown here is derived from an EMBL/GenBank/DDBJ whole genome shotgun (WGS) entry which is preliminary data.</text>
</comment>
<dbReference type="OrthoDB" id="2652925at2"/>
<organism evidence="1 2">
    <name type="scientific">Kineococcus xinjiangensis</name>
    <dbReference type="NCBI Taxonomy" id="512762"/>
    <lineage>
        <taxon>Bacteria</taxon>
        <taxon>Bacillati</taxon>
        <taxon>Actinomycetota</taxon>
        <taxon>Actinomycetes</taxon>
        <taxon>Kineosporiales</taxon>
        <taxon>Kineosporiaceae</taxon>
        <taxon>Kineococcus</taxon>
    </lineage>
</organism>
<protein>
    <submittedName>
        <fullName evidence="1">Uncharacterized protein</fullName>
    </submittedName>
</protein>
<evidence type="ECO:0000313" key="1">
    <source>
        <dbReference type="EMBL" id="PPK97853.1"/>
    </source>
</evidence>
<dbReference type="AlphaFoldDB" id="A0A2S6IUM0"/>
<dbReference type="EMBL" id="PTJD01000002">
    <property type="protein sequence ID" value="PPK97853.1"/>
    <property type="molecule type" value="Genomic_DNA"/>
</dbReference>
<proteinExistence type="predicted"/>
<evidence type="ECO:0000313" key="2">
    <source>
        <dbReference type="Proteomes" id="UP000239485"/>
    </source>
</evidence>
<sequence length="267" mass="29307">MSRLHVRLLANAYHRAFPAMVAELRRYVPDVDLTEPEWLPLLDAMGDGDVDLGWPRWSEAGRVRVPLTRLRVDEGPLDEHVEQLGSFIAGFPGWLVQLLAPHSGIDVRAMPLPMTSSQLIALLPHVLRRDIAVEQACTWPDTTQAALDLTDLDACCDGVDGYLVELFSGLQPAPAPGPWQGQVAWEAIRTALPLGAVVTARVIATRRDGAHVEVDDCPEAVAVLDVEAGDAAVPALARGCRVEARVMDHRRDNRQVRLRLTRLLPPT</sequence>
<dbReference type="RefSeq" id="WP_104431331.1">
    <property type="nucleotide sequence ID" value="NZ_PTJD01000002.1"/>
</dbReference>
<dbReference type="Proteomes" id="UP000239485">
    <property type="component" value="Unassembled WGS sequence"/>
</dbReference>
<gene>
    <name evidence="1" type="ORF">CLV92_1023</name>
</gene>